<keyword evidence="8" id="KW-1133">Transmembrane helix</keyword>
<keyword evidence="2 6" id="KW-0285">Flavoprotein</keyword>
<sequence length="299" mass="33939">MGRWEITKEDLIGLTLAGTAAALTYFYLKRRQAAKPFLVDSTQKYPVRLVSRENLGRNVIRLRFELPENHYLGLETGQHVQISAQIDEKSVTRNYTPTSLRRICGYFEIVLKVYNATTEDPKRGTMSRYLNEIPIGSLIQVRGPVGQNVYHGRGNWTVRKKTQKLSVQGIKEIGLVAGGSGITPMLQTIHHIINDLEDLTHVCLVFANSTDEDLFLQEYLDELHKLSNSRLKIWYTLSISTDPKWNYSVGRVDYPMLSTHLPNPSPNSLILVCGPRGFETNALQILKRIGHEEHKVIAL</sequence>
<comment type="cofactor">
    <cofactor evidence="1 6 7">
        <name>FAD</name>
        <dbReference type="ChEBI" id="CHEBI:57692"/>
    </cofactor>
</comment>
<dbReference type="GO" id="GO:0090524">
    <property type="term" value="F:cytochrome-b5 reductase activity, acting on NADH"/>
    <property type="evidence" value="ECO:0007669"/>
    <property type="project" value="UniProtKB-EC"/>
</dbReference>
<dbReference type="PRINTS" id="PR00406">
    <property type="entry name" value="CYTB5RDTASE"/>
</dbReference>
<dbReference type="Pfam" id="PF00970">
    <property type="entry name" value="FAD_binding_6"/>
    <property type="match status" value="1"/>
</dbReference>
<dbReference type="PRINTS" id="PR00371">
    <property type="entry name" value="FPNCR"/>
</dbReference>
<dbReference type="Gene3D" id="2.40.30.10">
    <property type="entry name" value="Translation factors"/>
    <property type="match status" value="1"/>
</dbReference>
<dbReference type="Proteomes" id="UP000887575">
    <property type="component" value="Unassembled WGS sequence"/>
</dbReference>
<accession>A0AAF3F2A6</accession>
<dbReference type="InterPro" id="IPR017927">
    <property type="entry name" value="FAD-bd_FR_type"/>
</dbReference>
<dbReference type="InterPro" id="IPR039261">
    <property type="entry name" value="FNR_nucleotide-bd"/>
</dbReference>
<keyword evidence="8" id="KW-0812">Transmembrane</keyword>
<evidence type="ECO:0000256" key="7">
    <source>
        <dbReference type="RuleBase" id="RU361226"/>
    </source>
</evidence>
<evidence type="ECO:0000256" key="5">
    <source>
        <dbReference type="ARBA" id="ARBA00023027"/>
    </source>
</evidence>
<feature type="binding site" evidence="6">
    <location>
        <position position="110"/>
    </location>
    <ligand>
        <name>FAD</name>
        <dbReference type="ChEBI" id="CHEBI:57692"/>
    </ligand>
</feature>
<dbReference type="Pfam" id="PF00175">
    <property type="entry name" value="NAD_binding_1"/>
    <property type="match status" value="1"/>
</dbReference>
<evidence type="ECO:0000313" key="10">
    <source>
        <dbReference type="Proteomes" id="UP000887575"/>
    </source>
</evidence>
<dbReference type="InterPro" id="IPR017938">
    <property type="entry name" value="Riboflavin_synthase-like_b-brl"/>
</dbReference>
<dbReference type="InterPro" id="IPR001433">
    <property type="entry name" value="OxRdtase_FAD/NAD-bd"/>
</dbReference>
<evidence type="ECO:0000256" key="2">
    <source>
        <dbReference type="ARBA" id="ARBA00022630"/>
    </source>
</evidence>
<keyword evidence="10" id="KW-1185">Reference proteome</keyword>
<dbReference type="InterPro" id="IPR001709">
    <property type="entry name" value="Flavoprot_Pyr_Nucl_cyt_Rdtase"/>
</dbReference>
<dbReference type="CDD" id="cd06183">
    <property type="entry name" value="cyt_b5_reduct_like"/>
    <property type="match status" value="1"/>
</dbReference>
<dbReference type="InterPro" id="IPR008333">
    <property type="entry name" value="Cbr1-like_FAD-bd_dom"/>
</dbReference>
<feature type="binding site" evidence="6">
    <location>
        <position position="95"/>
    </location>
    <ligand>
        <name>FAD</name>
        <dbReference type="ChEBI" id="CHEBI:57692"/>
    </ligand>
</feature>
<comment type="catalytic activity">
    <reaction evidence="7">
        <text>2 Fe(III)-[cytochrome b5] + NADH = 2 Fe(II)-[cytochrome b5] + NAD(+) + H(+)</text>
        <dbReference type="Rhea" id="RHEA:46680"/>
        <dbReference type="Rhea" id="RHEA-COMP:10438"/>
        <dbReference type="Rhea" id="RHEA-COMP:10439"/>
        <dbReference type="ChEBI" id="CHEBI:15378"/>
        <dbReference type="ChEBI" id="CHEBI:29033"/>
        <dbReference type="ChEBI" id="CHEBI:29034"/>
        <dbReference type="ChEBI" id="CHEBI:57540"/>
        <dbReference type="ChEBI" id="CHEBI:57945"/>
        <dbReference type="EC" id="1.6.2.2"/>
    </reaction>
</comment>
<organism evidence="10 11">
    <name type="scientific">Mesorhabditis belari</name>
    <dbReference type="NCBI Taxonomy" id="2138241"/>
    <lineage>
        <taxon>Eukaryota</taxon>
        <taxon>Metazoa</taxon>
        <taxon>Ecdysozoa</taxon>
        <taxon>Nematoda</taxon>
        <taxon>Chromadorea</taxon>
        <taxon>Rhabditida</taxon>
        <taxon>Rhabditina</taxon>
        <taxon>Rhabditomorpha</taxon>
        <taxon>Rhabditoidea</taxon>
        <taxon>Rhabditidae</taxon>
        <taxon>Mesorhabditinae</taxon>
        <taxon>Mesorhabditis</taxon>
    </lineage>
</organism>
<dbReference type="EC" id="1.6.2.2" evidence="7"/>
<dbReference type="GO" id="GO:0071949">
    <property type="term" value="F:FAD binding"/>
    <property type="evidence" value="ECO:0007669"/>
    <property type="project" value="TreeGrafter"/>
</dbReference>
<feature type="domain" description="FAD-binding FR-type" evidence="9">
    <location>
        <begin position="42"/>
        <end position="151"/>
    </location>
</feature>
<evidence type="ECO:0000256" key="3">
    <source>
        <dbReference type="ARBA" id="ARBA00022827"/>
    </source>
</evidence>
<keyword evidence="5 7" id="KW-0520">NAD</keyword>
<protein>
    <recommendedName>
        <fullName evidence="7">NADH-cytochrome b5 reductase</fullName>
        <ecNumber evidence="7">1.6.2.2</ecNumber>
    </recommendedName>
</protein>
<evidence type="ECO:0000259" key="9">
    <source>
        <dbReference type="PROSITE" id="PS51384"/>
    </source>
</evidence>
<dbReference type="SUPFAM" id="SSF63380">
    <property type="entry name" value="Riboflavin synthase domain-like"/>
    <property type="match status" value="1"/>
</dbReference>
<feature type="binding site" evidence="6">
    <location>
        <position position="126"/>
    </location>
    <ligand>
        <name>FAD</name>
        <dbReference type="ChEBI" id="CHEBI:57692"/>
    </ligand>
</feature>
<evidence type="ECO:0000256" key="8">
    <source>
        <dbReference type="SAM" id="Phobius"/>
    </source>
</evidence>
<feature type="binding site" evidence="6">
    <location>
        <position position="127"/>
    </location>
    <ligand>
        <name>FAD</name>
        <dbReference type="ChEBI" id="CHEBI:57692"/>
    </ligand>
</feature>
<keyword evidence="3 6" id="KW-0274">FAD</keyword>
<reference evidence="11" key="1">
    <citation type="submission" date="2024-02" db="UniProtKB">
        <authorList>
            <consortium name="WormBaseParasite"/>
        </authorList>
    </citation>
    <scope>IDENTIFICATION</scope>
</reference>
<dbReference type="AlphaFoldDB" id="A0AAF3F2A6"/>
<dbReference type="PROSITE" id="PS51384">
    <property type="entry name" value="FAD_FR"/>
    <property type="match status" value="1"/>
</dbReference>
<dbReference type="SUPFAM" id="SSF52343">
    <property type="entry name" value="Ferredoxin reductase-like, C-terminal NADP-linked domain"/>
    <property type="match status" value="1"/>
</dbReference>
<keyword evidence="8" id="KW-0472">Membrane</keyword>
<name>A0AAF3F2A6_9BILA</name>
<feature type="binding site" evidence="6">
    <location>
        <position position="183"/>
    </location>
    <ligand>
        <name>FAD</name>
        <dbReference type="ChEBI" id="CHEBI:57692"/>
    </ligand>
</feature>
<dbReference type="Gene3D" id="3.40.50.80">
    <property type="entry name" value="Nucleotide-binding domain of ferredoxin-NADP reductase (FNR) module"/>
    <property type="match status" value="1"/>
</dbReference>
<feature type="binding site" evidence="6">
    <location>
        <position position="93"/>
    </location>
    <ligand>
        <name>FAD</name>
        <dbReference type="ChEBI" id="CHEBI:57692"/>
    </ligand>
</feature>
<feature type="binding site" evidence="6">
    <location>
        <position position="112"/>
    </location>
    <ligand>
        <name>FAD</name>
        <dbReference type="ChEBI" id="CHEBI:57692"/>
    </ligand>
</feature>
<proteinExistence type="inferred from homology"/>
<evidence type="ECO:0000256" key="4">
    <source>
        <dbReference type="ARBA" id="ARBA00023002"/>
    </source>
</evidence>
<keyword evidence="4 7" id="KW-0560">Oxidoreductase</keyword>
<comment type="similarity">
    <text evidence="7">Belongs to the flavoprotein pyridine nucleotide cytochrome reductase family.</text>
</comment>
<dbReference type="WBParaSite" id="MBELARI_LOCUS20493">
    <property type="protein sequence ID" value="MBELARI_LOCUS20493"/>
    <property type="gene ID" value="MBELARI_LOCUS20493"/>
</dbReference>
<dbReference type="InterPro" id="IPR001834">
    <property type="entry name" value="CBR-like"/>
</dbReference>
<dbReference type="PANTHER" id="PTHR19370:SF185">
    <property type="entry name" value="NADH-CYTOCHROME B5 REDUCTASE"/>
    <property type="match status" value="1"/>
</dbReference>
<evidence type="ECO:0000256" key="6">
    <source>
        <dbReference type="PIRSR" id="PIRSR601834-1"/>
    </source>
</evidence>
<evidence type="ECO:0000313" key="11">
    <source>
        <dbReference type="WBParaSite" id="MBELARI_LOCUS20493"/>
    </source>
</evidence>
<feature type="transmembrane region" description="Helical" evidence="8">
    <location>
        <begin position="12"/>
        <end position="28"/>
    </location>
</feature>
<evidence type="ECO:0000256" key="1">
    <source>
        <dbReference type="ARBA" id="ARBA00001974"/>
    </source>
</evidence>
<dbReference type="PANTHER" id="PTHR19370">
    <property type="entry name" value="NADH-CYTOCHROME B5 REDUCTASE"/>
    <property type="match status" value="1"/>
</dbReference>